<dbReference type="OrthoDB" id="9811519at2"/>
<evidence type="ECO:0000256" key="2">
    <source>
        <dbReference type="ARBA" id="ARBA00023002"/>
    </source>
</evidence>
<keyword evidence="2" id="KW-0560">Oxidoreductase</keyword>
<comment type="similarity">
    <text evidence="1">Belongs to the LDH2/MDH2 oxidoreductase family.</text>
</comment>
<gene>
    <name evidence="3" type="ORF">EXY23_10170</name>
</gene>
<dbReference type="SUPFAM" id="SSF89733">
    <property type="entry name" value="L-sulfolactate dehydrogenase-like"/>
    <property type="match status" value="1"/>
</dbReference>
<evidence type="ECO:0000256" key="1">
    <source>
        <dbReference type="ARBA" id="ARBA00006056"/>
    </source>
</evidence>
<dbReference type="GO" id="GO:0016491">
    <property type="term" value="F:oxidoreductase activity"/>
    <property type="evidence" value="ECO:0007669"/>
    <property type="project" value="UniProtKB-KW"/>
</dbReference>
<dbReference type="RefSeq" id="WP_132288004.1">
    <property type="nucleotide sequence ID" value="NZ_SKBM01000008.1"/>
</dbReference>
<protein>
    <submittedName>
        <fullName evidence="3">Ldh family oxidoreductase</fullName>
    </submittedName>
</protein>
<organism evidence="3 4">
    <name type="scientific">Roseicella aquatilis</name>
    <dbReference type="NCBI Taxonomy" id="2527868"/>
    <lineage>
        <taxon>Bacteria</taxon>
        <taxon>Pseudomonadati</taxon>
        <taxon>Pseudomonadota</taxon>
        <taxon>Alphaproteobacteria</taxon>
        <taxon>Acetobacterales</taxon>
        <taxon>Roseomonadaceae</taxon>
        <taxon>Roseicella</taxon>
    </lineage>
</organism>
<dbReference type="Pfam" id="PF02615">
    <property type="entry name" value="Ldh_2"/>
    <property type="match status" value="1"/>
</dbReference>
<dbReference type="AlphaFoldDB" id="A0A4R4DT16"/>
<evidence type="ECO:0000313" key="3">
    <source>
        <dbReference type="EMBL" id="TCZ63194.1"/>
    </source>
</evidence>
<dbReference type="Gene3D" id="3.30.1370.60">
    <property type="entry name" value="Hypothetical oxidoreductase yiak, domain 2"/>
    <property type="match status" value="1"/>
</dbReference>
<dbReference type="InterPro" id="IPR043143">
    <property type="entry name" value="Mal/L-sulf/L-lact_DH-like_NADP"/>
</dbReference>
<proteinExistence type="inferred from homology"/>
<dbReference type="PANTHER" id="PTHR11091">
    <property type="entry name" value="OXIDOREDUCTASE-RELATED"/>
    <property type="match status" value="1"/>
</dbReference>
<dbReference type="Gene3D" id="1.10.1530.10">
    <property type="match status" value="1"/>
</dbReference>
<comment type="caution">
    <text evidence="3">The sequence shown here is derived from an EMBL/GenBank/DDBJ whole genome shotgun (WGS) entry which is preliminary data.</text>
</comment>
<dbReference type="EMBL" id="SKBM01000008">
    <property type="protein sequence ID" value="TCZ63194.1"/>
    <property type="molecule type" value="Genomic_DNA"/>
</dbReference>
<accession>A0A4R4DT16</accession>
<dbReference type="InterPro" id="IPR043144">
    <property type="entry name" value="Mal/L-sulf/L-lact_DH-like_ah"/>
</dbReference>
<dbReference type="InterPro" id="IPR003767">
    <property type="entry name" value="Malate/L-lactate_DH-like"/>
</dbReference>
<sequence>MPKVQAERLRDIGRALLVANGVPEEEAATVARHVVNANLAGHDSHGVIMLPNYIERVKAGHIVPGAPFTVVQESRTTTVVDGNWGFGYVINERAMALTIEKARAENIAACTVFRQGHVGRLASYPLMAAEAGMIGMAWADSGRSPKGVAPFGGREARLGTNPWAMAVPSDLDGPFCMDLATSAVAMGKVKLAEARGQEIPRGWVVDSEGELTTDPARLKGGALLPLGGAGEGYKGTALAAMGEVLCGLLTGLGFGVEPSGRHNDGCFLIAIKVEAFRPLLAFRREVADFARYLKDTPPAKGSAGVLYPGEVEHRAAQGRAAEGIEIEESTWAKLGALAAEGGIAAQLGFT</sequence>
<name>A0A4R4DT16_9PROT</name>
<keyword evidence="4" id="KW-1185">Reference proteome</keyword>
<dbReference type="Proteomes" id="UP000295023">
    <property type="component" value="Unassembled WGS sequence"/>
</dbReference>
<dbReference type="PANTHER" id="PTHR11091:SF0">
    <property type="entry name" value="MALATE DEHYDROGENASE"/>
    <property type="match status" value="1"/>
</dbReference>
<reference evidence="3 4" key="1">
    <citation type="submission" date="2019-03" db="EMBL/GenBank/DDBJ databases">
        <title>Paracraurococcus aquatilis NE82 genome sequence.</title>
        <authorList>
            <person name="Zhao Y."/>
            <person name="Du Z."/>
        </authorList>
    </citation>
    <scope>NUCLEOTIDE SEQUENCE [LARGE SCALE GENOMIC DNA]</scope>
    <source>
        <strain evidence="3 4">NE82</strain>
    </source>
</reference>
<evidence type="ECO:0000313" key="4">
    <source>
        <dbReference type="Proteomes" id="UP000295023"/>
    </source>
</evidence>
<dbReference type="InterPro" id="IPR036111">
    <property type="entry name" value="Mal/L-sulfo/L-lacto_DH-like_sf"/>
</dbReference>